<dbReference type="RefSeq" id="WP_136349573.1">
    <property type="nucleotide sequence ID" value="NZ_SSOC01000006.1"/>
</dbReference>
<dbReference type="Proteomes" id="UP000308430">
    <property type="component" value="Unassembled WGS sequence"/>
</dbReference>
<feature type="region of interest" description="Disordered" evidence="1">
    <location>
        <begin position="66"/>
        <end position="88"/>
    </location>
</feature>
<evidence type="ECO:0000256" key="2">
    <source>
        <dbReference type="SAM" id="SignalP"/>
    </source>
</evidence>
<name>A0A4S4AT75_9RHOO</name>
<dbReference type="OrthoDB" id="8480067at2"/>
<feature type="domain" description="Ice-binding protein C-terminal" evidence="3">
    <location>
        <begin position="246"/>
        <end position="269"/>
    </location>
</feature>
<organism evidence="4 5">
    <name type="scientific">Pseudothauera nasutitermitis</name>
    <dbReference type="NCBI Taxonomy" id="2565930"/>
    <lineage>
        <taxon>Bacteria</taxon>
        <taxon>Pseudomonadati</taxon>
        <taxon>Pseudomonadota</taxon>
        <taxon>Betaproteobacteria</taxon>
        <taxon>Rhodocyclales</taxon>
        <taxon>Zoogloeaceae</taxon>
        <taxon>Pseudothauera</taxon>
    </lineage>
</organism>
<evidence type="ECO:0000256" key="1">
    <source>
        <dbReference type="SAM" id="MobiDB-lite"/>
    </source>
</evidence>
<dbReference type="EMBL" id="SSOC01000006">
    <property type="protein sequence ID" value="THF63093.1"/>
    <property type="molecule type" value="Genomic_DNA"/>
</dbReference>
<protein>
    <submittedName>
        <fullName evidence="4">PEP-CTERM sorting domain-containing protein</fullName>
    </submittedName>
</protein>
<proteinExistence type="predicted"/>
<evidence type="ECO:0000313" key="4">
    <source>
        <dbReference type="EMBL" id="THF63093.1"/>
    </source>
</evidence>
<gene>
    <name evidence="4" type="ORF">E6C76_17740</name>
</gene>
<sequence>MNSKTLRQFTTACALALTASASHAAFINTWSYTIDLAWSTAPGATTFSGGGGSQTITSSLISWGATGGDHTDNSQTPENSRSGLQITNSPASGFVDTNGGPALTNTVTHYNNAIGGNYATLQTATLVANVTLTPYDPAGAALPVLVNPFQIYFVETPNSAGTCLPGSTTVCDDAFVLTFGALNDEFEYDGYTYYASIFEASGALNPLPPAACAAAGTSAPCIGFMTPEGAFTPAQFAFVITSEPLQVPEPGVLALLGIGLAGLGVLRRRRA</sequence>
<dbReference type="InterPro" id="IPR013424">
    <property type="entry name" value="Ice-binding_C"/>
</dbReference>
<feature type="chain" id="PRO_5020556559" evidence="2">
    <location>
        <begin position="25"/>
        <end position="271"/>
    </location>
</feature>
<keyword evidence="2" id="KW-0732">Signal</keyword>
<dbReference type="NCBIfam" id="TIGR02595">
    <property type="entry name" value="PEP_CTERM"/>
    <property type="match status" value="1"/>
</dbReference>
<dbReference type="AlphaFoldDB" id="A0A4S4AT75"/>
<feature type="signal peptide" evidence="2">
    <location>
        <begin position="1"/>
        <end position="24"/>
    </location>
</feature>
<comment type="caution">
    <text evidence="4">The sequence shown here is derived from an EMBL/GenBank/DDBJ whole genome shotgun (WGS) entry which is preliminary data.</text>
</comment>
<accession>A0A4S4AT75</accession>
<feature type="compositionally biased region" description="Polar residues" evidence="1">
    <location>
        <begin position="73"/>
        <end position="88"/>
    </location>
</feature>
<dbReference type="Pfam" id="PF07589">
    <property type="entry name" value="PEP-CTERM"/>
    <property type="match status" value="1"/>
</dbReference>
<dbReference type="NCBIfam" id="NF038125">
    <property type="entry name" value="PEP_CTERM_THxN"/>
    <property type="match status" value="1"/>
</dbReference>
<evidence type="ECO:0000313" key="5">
    <source>
        <dbReference type="Proteomes" id="UP000308430"/>
    </source>
</evidence>
<reference evidence="4 5" key="1">
    <citation type="submission" date="2019-04" db="EMBL/GenBank/DDBJ databases">
        <title>Azoarcus nasutitermitis sp. nov. isolated from termite nest.</title>
        <authorList>
            <person name="Lin S.-Y."/>
            <person name="Hameed A."/>
            <person name="Hsu Y.-H."/>
            <person name="Young C.-C."/>
        </authorList>
    </citation>
    <scope>NUCLEOTIDE SEQUENCE [LARGE SCALE GENOMIC DNA]</scope>
    <source>
        <strain evidence="4 5">CC-YHH838</strain>
    </source>
</reference>
<evidence type="ECO:0000259" key="3">
    <source>
        <dbReference type="Pfam" id="PF07589"/>
    </source>
</evidence>
<keyword evidence="5" id="KW-1185">Reference proteome</keyword>